<evidence type="ECO:0000259" key="12">
    <source>
        <dbReference type="Pfam" id="PF08544"/>
    </source>
</evidence>
<evidence type="ECO:0000256" key="1">
    <source>
        <dbReference type="ARBA" id="ARBA00009684"/>
    </source>
</evidence>
<organism evidence="13 14">
    <name type="scientific">Hypericibacter terrae</name>
    <dbReference type="NCBI Taxonomy" id="2602015"/>
    <lineage>
        <taxon>Bacteria</taxon>
        <taxon>Pseudomonadati</taxon>
        <taxon>Pseudomonadota</taxon>
        <taxon>Alphaproteobacteria</taxon>
        <taxon>Rhodospirillales</taxon>
        <taxon>Dongiaceae</taxon>
        <taxon>Hypericibacter</taxon>
    </lineage>
</organism>
<comment type="pathway">
    <text evidence="10">Isoprenoid biosynthesis; isopentenyl diphosphate biosynthesis via DXP pathway; isopentenyl diphosphate from 1-deoxy-D-xylulose 5-phosphate: step 3/6.</text>
</comment>
<dbReference type="KEGG" id="htq:FRZ44_08330"/>
<dbReference type="NCBIfam" id="TIGR00154">
    <property type="entry name" value="ispE"/>
    <property type="match status" value="1"/>
</dbReference>
<feature type="active site" evidence="10">
    <location>
        <position position="141"/>
    </location>
</feature>
<dbReference type="PIRSF" id="PIRSF010376">
    <property type="entry name" value="IspE"/>
    <property type="match status" value="1"/>
</dbReference>
<dbReference type="Proteomes" id="UP000326202">
    <property type="component" value="Chromosome"/>
</dbReference>
<evidence type="ECO:0000256" key="6">
    <source>
        <dbReference type="ARBA" id="ARBA00022777"/>
    </source>
</evidence>
<dbReference type="Gene3D" id="3.30.230.10">
    <property type="match status" value="1"/>
</dbReference>
<feature type="binding site" evidence="10">
    <location>
        <begin position="99"/>
        <end position="109"/>
    </location>
    <ligand>
        <name>ATP</name>
        <dbReference type="ChEBI" id="CHEBI:30616"/>
    </ligand>
</feature>
<dbReference type="GO" id="GO:0050515">
    <property type="term" value="F:4-(cytidine 5'-diphospho)-2-C-methyl-D-erythritol kinase activity"/>
    <property type="evidence" value="ECO:0007669"/>
    <property type="project" value="UniProtKB-UniRule"/>
</dbReference>
<keyword evidence="8 10" id="KW-0414">Isoprene biosynthesis</keyword>
<evidence type="ECO:0000313" key="14">
    <source>
        <dbReference type="Proteomes" id="UP000326202"/>
    </source>
</evidence>
<reference evidence="13 14" key="1">
    <citation type="submission" date="2019-08" db="EMBL/GenBank/DDBJ databases">
        <title>Hyperibacter terrae gen. nov., sp. nov. and Hyperibacter viscosus sp. nov., two new members in the family Rhodospirillaceae isolated from the rhizosphere of Hypericum perforatum.</title>
        <authorList>
            <person name="Noviana Z."/>
        </authorList>
    </citation>
    <scope>NUCLEOTIDE SEQUENCE [LARGE SCALE GENOMIC DNA]</scope>
    <source>
        <strain evidence="13 14">R5913</strain>
    </source>
</reference>
<dbReference type="InterPro" id="IPR004424">
    <property type="entry name" value="IspE"/>
</dbReference>
<dbReference type="SUPFAM" id="SSF54211">
    <property type="entry name" value="Ribosomal protein S5 domain 2-like"/>
    <property type="match status" value="1"/>
</dbReference>
<dbReference type="HAMAP" id="MF_00061">
    <property type="entry name" value="IspE"/>
    <property type="match status" value="1"/>
</dbReference>
<feature type="domain" description="GHMP kinase C-terminal" evidence="12">
    <location>
        <begin position="208"/>
        <end position="273"/>
    </location>
</feature>
<dbReference type="InterPro" id="IPR013750">
    <property type="entry name" value="GHMP_kinase_C_dom"/>
</dbReference>
<dbReference type="Pfam" id="PF08544">
    <property type="entry name" value="GHMP_kinases_C"/>
    <property type="match status" value="1"/>
</dbReference>
<sequence length="301" mass="31012">MLLTLHARAKINLYLHVVGKRADGYHLLDSLVVFADLGDALRIAPSRTLTLSIDGPFGAGLPASDDNLVLRAARALAAALAAKNLRAEGAALRLTKRLPVASGIGGGSADAAAALVGLTRLWRVPEGAVDLAQIGLGLGADLPVCLAARPSFMGGIGEILDPAPALPNIQMLLVNPRVGVSTPAVFKARRGAFSAPGRWRDGLGDAPALAARLARCANDLEAPAIGIEPVIGEVLTALRHLPGNLLARMSGSGATCFGLFANAEEVREAAARLSVEHPSWWIASAPMLNGPAAFDHDAPDA</sequence>
<dbReference type="RefSeq" id="WP_151175989.1">
    <property type="nucleotide sequence ID" value="NZ_CP042906.1"/>
</dbReference>
<comment type="catalytic activity">
    <reaction evidence="10">
        <text>4-CDP-2-C-methyl-D-erythritol + ATP = 4-CDP-2-C-methyl-D-erythritol 2-phosphate + ADP + H(+)</text>
        <dbReference type="Rhea" id="RHEA:18437"/>
        <dbReference type="ChEBI" id="CHEBI:15378"/>
        <dbReference type="ChEBI" id="CHEBI:30616"/>
        <dbReference type="ChEBI" id="CHEBI:57823"/>
        <dbReference type="ChEBI" id="CHEBI:57919"/>
        <dbReference type="ChEBI" id="CHEBI:456216"/>
        <dbReference type="EC" id="2.7.1.148"/>
    </reaction>
</comment>
<dbReference type="PANTHER" id="PTHR43527">
    <property type="entry name" value="4-DIPHOSPHOCYTIDYL-2-C-METHYL-D-ERYTHRITOL KINASE, CHLOROPLASTIC"/>
    <property type="match status" value="1"/>
</dbReference>
<evidence type="ECO:0000256" key="7">
    <source>
        <dbReference type="ARBA" id="ARBA00022840"/>
    </source>
</evidence>
<evidence type="ECO:0000256" key="9">
    <source>
        <dbReference type="ARBA" id="ARBA00032554"/>
    </source>
</evidence>
<keyword evidence="7 10" id="KW-0067">ATP-binding</keyword>
<evidence type="ECO:0000256" key="10">
    <source>
        <dbReference type="HAMAP-Rule" id="MF_00061"/>
    </source>
</evidence>
<evidence type="ECO:0000256" key="4">
    <source>
        <dbReference type="ARBA" id="ARBA00022679"/>
    </source>
</evidence>
<evidence type="ECO:0000256" key="8">
    <source>
        <dbReference type="ARBA" id="ARBA00023229"/>
    </source>
</evidence>
<dbReference type="NCBIfam" id="NF011202">
    <property type="entry name" value="PRK14608.1"/>
    <property type="match status" value="1"/>
</dbReference>
<dbReference type="OrthoDB" id="9809438at2"/>
<keyword evidence="5 10" id="KW-0547">Nucleotide-binding</keyword>
<evidence type="ECO:0000256" key="2">
    <source>
        <dbReference type="ARBA" id="ARBA00012052"/>
    </source>
</evidence>
<dbReference type="InterPro" id="IPR020568">
    <property type="entry name" value="Ribosomal_Su5_D2-typ_SF"/>
</dbReference>
<dbReference type="SUPFAM" id="SSF55060">
    <property type="entry name" value="GHMP Kinase, C-terminal domain"/>
    <property type="match status" value="1"/>
</dbReference>
<dbReference type="InterPro" id="IPR014721">
    <property type="entry name" value="Ribsml_uS5_D2-typ_fold_subgr"/>
</dbReference>
<comment type="function">
    <text evidence="10">Catalyzes the phosphorylation of the position 2 hydroxy group of 4-diphosphocytidyl-2C-methyl-D-erythritol.</text>
</comment>
<evidence type="ECO:0000313" key="13">
    <source>
        <dbReference type="EMBL" id="QEX15548.1"/>
    </source>
</evidence>
<dbReference type="Pfam" id="PF00288">
    <property type="entry name" value="GHMP_kinases_N"/>
    <property type="match status" value="1"/>
</dbReference>
<accession>A0A5J6MDQ1</accession>
<evidence type="ECO:0000256" key="3">
    <source>
        <dbReference type="ARBA" id="ARBA00017473"/>
    </source>
</evidence>
<protein>
    <recommendedName>
        <fullName evidence="3 10">4-diphosphocytidyl-2-C-methyl-D-erythritol kinase</fullName>
        <shortName evidence="10">CMK</shortName>
        <ecNumber evidence="2 10">2.7.1.148</ecNumber>
    </recommendedName>
    <alternativeName>
        <fullName evidence="9 10">4-(cytidine-5'-diphospho)-2-C-methyl-D-erythritol kinase</fullName>
    </alternativeName>
</protein>
<dbReference type="EMBL" id="CP042906">
    <property type="protein sequence ID" value="QEX15548.1"/>
    <property type="molecule type" value="Genomic_DNA"/>
</dbReference>
<dbReference type="GO" id="GO:0016114">
    <property type="term" value="P:terpenoid biosynthetic process"/>
    <property type="evidence" value="ECO:0007669"/>
    <property type="project" value="UniProtKB-UniRule"/>
</dbReference>
<feature type="domain" description="GHMP kinase N-terminal" evidence="11">
    <location>
        <begin position="67"/>
        <end position="146"/>
    </location>
</feature>
<keyword evidence="4 10" id="KW-0808">Transferase</keyword>
<proteinExistence type="inferred from homology"/>
<dbReference type="AlphaFoldDB" id="A0A5J6MDQ1"/>
<dbReference type="InterPro" id="IPR006204">
    <property type="entry name" value="GHMP_kinase_N_dom"/>
</dbReference>
<dbReference type="Gene3D" id="3.30.70.890">
    <property type="entry name" value="GHMP kinase, C-terminal domain"/>
    <property type="match status" value="1"/>
</dbReference>
<dbReference type="GO" id="GO:0005524">
    <property type="term" value="F:ATP binding"/>
    <property type="evidence" value="ECO:0007669"/>
    <property type="project" value="UniProtKB-UniRule"/>
</dbReference>
<dbReference type="PANTHER" id="PTHR43527:SF2">
    <property type="entry name" value="4-DIPHOSPHOCYTIDYL-2-C-METHYL-D-ERYTHRITOL KINASE, CHLOROPLASTIC"/>
    <property type="match status" value="1"/>
</dbReference>
<evidence type="ECO:0000256" key="5">
    <source>
        <dbReference type="ARBA" id="ARBA00022741"/>
    </source>
</evidence>
<name>A0A5J6MDQ1_9PROT</name>
<dbReference type="InterPro" id="IPR036554">
    <property type="entry name" value="GHMP_kinase_C_sf"/>
</dbReference>
<dbReference type="GO" id="GO:0019288">
    <property type="term" value="P:isopentenyl diphosphate biosynthetic process, methylerythritol 4-phosphate pathway"/>
    <property type="evidence" value="ECO:0007669"/>
    <property type="project" value="UniProtKB-UniRule"/>
</dbReference>
<evidence type="ECO:0000259" key="11">
    <source>
        <dbReference type="Pfam" id="PF00288"/>
    </source>
</evidence>
<keyword evidence="6 10" id="KW-0418">Kinase</keyword>
<gene>
    <name evidence="10 13" type="primary">ispE</name>
    <name evidence="13" type="ORF">FRZ44_08330</name>
</gene>
<dbReference type="UniPathway" id="UPA00056">
    <property type="reaction ID" value="UER00094"/>
</dbReference>
<keyword evidence="14" id="KW-1185">Reference proteome</keyword>
<feature type="active site" evidence="10">
    <location>
        <position position="10"/>
    </location>
</feature>
<dbReference type="EC" id="2.7.1.148" evidence="2 10"/>
<comment type="similarity">
    <text evidence="1 10">Belongs to the GHMP kinase family. IspE subfamily.</text>
</comment>